<dbReference type="Proteomes" id="UP000240419">
    <property type="component" value="Unassembled WGS sequence"/>
</dbReference>
<keyword evidence="1" id="KW-0812">Transmembrane</keyword>
<keyword evidence="3" id="KW-1185">Reference proteome</keyword>
<feature type="transmembrane region" description="Helical" evidence="1">
    <location>
        <begin position="46"/>
        <end position="68"/>
    </location>
</feature>
<accession>A0A2P7VDD6</accession>
<comment type="caution">
    <text evidence="2">The sequence shown here is derived from an EMBL/GenBank/DDBJ whole genome shotgun (WGS) entry which is preliminary data.</text>
</comment>
<proteinExistence type="predicted"/>
<dbReference type="RefSeq" id="WP_106838461.1">
    <property type="nucleotide sequence ID" value="NZ_JBCNIW010000019.1"/>
</dbReference>
<reference evidence="2 3" key="1">
    <citation type="submission" date="2018-03" db="EMBL/GenBank/DDBJ databases">
        <title>Brevisbacillus phylogenomics.</title>
        <authorList>
            <person name="Dunlap C."/>
        </authorList>
    </citation>
    <scope>NUCLEOTIDE SEQUENCE [LARGE SCALE GENOMIC DNA]</scope>
    <source>
        <strain evidence="2 3">NRRL NRS-1210</strain>
    </source>
</reference>
<evidence type="ECO:0000256" key="1">
    <source>
        <dbReference type="SAM" id="Phobius"/>
    </source>
</evidence>
<gene>
    <name evidence="2" type="ORF">C7R93_08735</name>
</gene>
<dbReference type="EMBL" id="PXZM01000012">
    <property type="protein sequence ID" value="PSJ97199.1"/>
    <property type="molecule type" value="Genomic_DNA"/>
</dbReference>
<protein>
    <submittedName>
        <fullName evidence="2">Uncharacterized protein</fullName>
    </submittedName>
</protein>
<evidence type="ECO:0000313" key="2">
    <source>
        <dbReference type="EMBL" id="PSJ97199.1"/>
    </source>
</evidence>
<name>A0A2P7VDD6_9BACL</name>
<dbReference type="AlphaFoldDB" id="A0A2P7VDD6"/>
<dbReference type="OrthoDB" id="2573875at2"/>
<keyword evidence="1" id="KW-1133">Transmembrane helix</keyword>
<keyword evidence="1" id="KW-0472">Membrane</keyword>
<sequence>MELEDQIREVLKKEAKHIVTPKEVKQKLFLQIDDMGKEGFFMKKRLVASIVAAALVIPTTVLAGPTLVEKARILLNLEGTVPDRSFTTQDEQSNYTTTNLYAEEVAANQTAQTALQTIHTMYPQTKNFEIAMAQERKGTQLVKELHDLTLIVKEKGKDFSQQPEEVTFTVDAKTGHITTLIHSKANADGNIGKLVDKKIMEMADQLLSQLKIDRTAYVTKIERTLLKGKDGKDEGTNVQVIFKPTSNELPLITVTFSDWVTAVAIGHS</sequence>
<evidence type="ECO:0000313" key="3">
    <source>
        <dbReference type="Proteomes" id="UP000240419"/>
    </source>
</evidence>
<organism evidence="2 3">
    <name type="scientific">Brevibacillus fortis</name>
    <dbReference type="NCBI Taxonomy" id="2126352"/>
    <lineage>
        <taxon>Bacteria</taxon>
        <taxon>Bacillati</taxon>
        <taxon>Bacillota</taxon>
        <taxon>Bacilli</taxon>
        <taxon>Bacillales</taxon>
        <taxon>Paenibacillaceae</taxon>
        <taxon>Brevibacillus</taxon>
    </lineage>
</organism>